<evidence type="ECO:0000256" key="10">
    <source>
        <dbReference type="ARBA" id="ARBA00022989"/>
    </source>
</evidence>
<comment type="pathway">
    <text evidence="3">Lipid metabolism.</text>
</comment>
<evidence type="ECO:0000256" key="5">
    <source>
        <dbReference type="ARBA" id="ARBA00022516"/>
    </source>
</evidence>
<feature type="transmembrane region" description="Helical" evidence="14">
    <location>
        <begin position="62"/>
        <end position="82"/>
    </location>
</feature>
<comment type="pathway">
    <text evidence="2">Glycerolipid metabolism; triacylglycerol biosynthesis.</text>
</comment>
<evidence type="ECO:0000256" key="9">
    <source>
        <dbReference type="ARBA" id="ARBA00022824"/>
    </source>
</evidence>
<sequence>MPAAKKQPSGKWAVASITAPSTFLSRVVGTGLQVSLVACWIGGFASPFLAIGAGAAGHKKVVYAYLGIVLSGYVFPSSFRGLSALKDFYISYIFSPFKSSSCHLAWLPNKADPPSMMLYHPHGMFSWGFARGGAWNSFIYNENMCGYVAESLLHAPLFRTWFVQLMGGLKSASKEGLLAAMKRKESIGLIPGGFHEASVSCAGADRVFLKDRKGFVVYALRHGYSLTPVYTFGESETYSQPQGMYKLRFALNDWKLPAILPFGRWWCPLLPRTNVELHTVGGTPLQLPKIDKPTAEDVDFWHSKYVQHLKAHFDLHKGNFGVASGSHKRELEIW</sequence>
<dbReference type="PANTHER" id="PTHR12317:SF0">
    <property type="entry name" value="ACYLTRANSFERASE"/>
    <property type="match status" value="1"/>
</dbReference>
<keyword evidence="6 14" id="KW-0808">Transferase</keyword>
<feature type="transmembrane region" description="Helical" evidence="14">
    <location>
        <begin position="34"/>
        <end position="55"/>
    </location>
</feature>
<accession>A0ABQ6MI43</accession>
<evidence type="ECO:0000256" key="2">
    <source>
        <dbReference type="ARBA" id="ARBA00004771"/>
    </source>
</evidence>
<protein>
    <recommendedName>
        <fullName evidence="14">Acyltransferase</fullName>
        <ecNumber evidence="14">2.3.1.-</ecNumber>
    </recommendedName>
</protein>
<proteinExistence type="inferred from homology"/>
<dbReference type="PANTHER" id="PTHR12317">
    <property type="entry name" value="DIACYLGLYCEROL O-ACYLTRANSFERASE"/>
    <property type="match status" value="1"/>
</dbReference>
<keyword evidence="12 14" id="KW-0472">Membrane</keyword>
<evidence type="ECO:0000313" key="15">
    <source>
        <dbReference type="EMBL" id="GMI26249.1"/>
    </source>
</evidence>
<evidence type="ECO:0000256" key="1">
    <source>
        <dbReference type="ARBA" id="ARBA00004477"/>
    </source>
</evidence>
<keyword evidence="8" id="KW-0319">Glycerol metabolism</keyword>
<evidence type="ECO:0000256" key="12">
    <source>
        <dbReference type="ARBA" id="ARBA00023136"/>
    </source>
</evidence>
<keyword evidence="13" id="KW-0012">Acyltransferase</keyword>
<evidence type="ECO:0000256" key="14">
    <source>
        <dbReference type="RuleBase" id="RU367023"/>
    </source>
</evidence>
<evidence type="ECO:0000256" key="4">
    <source>
        <dbReference type="ARBA" id="ARBA00005420"/>
    </source>
</evidence>
<keyword evidence="9 14" id="KW-0256">Endoplasmic reticulum</keyword>
<evidence type="ECO:0000256" key="7">
    <source>
        <dbReference type="ARBA" id="ARBA00022692"/>
    </source>
</evidence>
<dbReference type="Pfam" id="PF03982">
    <property type="entry name" value="DAGAT"/>
    <property type="match status" value="1"/>
</dbReference>
<dbReference type="EC" id="2.3.1.-" evidence="14"/>
<evidence type="ECO:0000256" key="3">
    <source>
        <dbReference type="ARBA" id="ARBA00005189"/>
    </source>
</evidence>
<keyword evidence="11" id="KW-0443">Lipid metabolism</keyword>
<comment type="similarity">
    <text evidence="4 14">Belongs to the diacylglycerol acyltransferase family.</text>
</comment>
<gene>
    <name evidence="15" type="ORF">TeGR_g9235</name>
</gene>
<evidence type="ECO:0000256" key="13">
    <source>
        <dbReference type="ARBA" id="ARBA00023315"/>
    </source>
</evidence>
<name>A0ABQ6MI43_9STRA</name>
<evidence type="ECO:0000256" key="6">
    <source>
        <dbReference type="ARBA" id="ARBA00022679"/>
    </source>
</evidence>
<keyword evidence="16" id="KW-1185">Reference proteome</keyword>
<dbReference type="InterPro" id="IPR007130">
    <property type="entry name" value="DAGAT"/>
</dbReference>
<dbReference type="EMBL" id="BRYB01000249">
    <property type="protein sequence ID" value="GMI26249.1"/>
    <property type="molecule type" value="Genomic_DNA"/>
</dbReference>
<comment type="caution">
    <text evidence="15">The sequence shown here is derived from an EMBL/GenBank/DDBJ whole genome shotgun (WGS) entry which is preliminary data.</text>
</comment>
<evidence type="ECO:0000313" key="16">
    <source>
        <dbReference type="Proteomes" id="UP001165060"/>
    </source>
</evidence>
<comment type="subcellular location">
    <subcellularLocation>
        <location evidence="1 14">Endoplasmic reticulum membrane</location>
        <topology evidence="1 14">Multi-pass membrane protein</topology>
    </subcellularLocation>
</comment>
<reference evidence="15 16" key="1">
    <citation type="journal article" date="2023" name="Commun. Biol.">
        <title>Genome analysis of Parmales, the sister group of diatoms, reveals the evolutionary specialization of diatoms from phago-mixotrophs to photoautotrophs.</title>
        <authorList>
            <person name="Ban H."/>
            <person name="Sato S."/>
            <person name="Yoshikawa S."/>
            <person name="Yamada K."/>
            <person name="Nakamura Y."/>
            <person name="Ichinomiya M."/>
            <person name="Sato N."/>
            <person name="Blanc-Mathieu R."/>
            <person name="Endo H."/>
            <person name="Kuwata A."/>
            <person name="Ogata H."/>
        </authorList>
    </citation>
    <scope>NUCLEOTIDE SEQUENCE [LARGE SCALE GENOMIC DNA]</scope>
</reference>
<keyword evidence="7 14" id="KW-0812">Transmembrane</keyword>
<keyword evidence="5" id="KW-0444">Lipid biosynthesis</keyword>
<evidence type="ECO:0000256" key="11">
    <source>
        <dbReference type="ARBA" id="ARBA00023098"/>
    </source>
</evidence>
<dbReference type="Proteomes" id="UP001165060">
    <property type="component" value="Unassembled WGS sequence"/>
</dbReference>
<evidence type="ECO:0000256" key="8">
    <source>
        <dbReference type="ARBA" id="ARBA00022798"/>
    </source>
</evidence>
<keyword evidence="10 14" id="KW-1133">Transmembrane helix</keyword>
<organism evidence="15 16">
    <name type="scientific">Tetraparma gracilis</name>
    <dbReference type="NCBI Taxonomy" id="2962635"/>
    <lineage>
        <taxon>Eukaryota</taxon>
        <taxon>Sar</taxon>
        <taxon>Stramenopiles</taxon>
        <taxon>Ochrophyta</taxon>
        <taxon>Bolidophyceae</taxon>
        <taxon>Parmales</taxon>
        <taxon>Triparmaceae</taxon>
        <taxon>Tetraparma</taxon>
    </lineage>
</organism>